<evidence type="ECO:0000259" key="8">
    <source>
        <dbReference type="PROSITE" id="PS50928"/>
    </source>
</evidence>
<dbReference type="AlphaFoldDB" id="A0A4Z0GQF7"/>
<comment type="caution">
    <text evidence="9">The sequence shown here is derived from an EMBL/GenBank/DDBJ whole genome shotgun (WGS) entry which is preliminary data.</text>
</comment>
<comment type="subcellular location">
    <subcellularLocation>
        <location evidence="1 7">Cell membrane</location>
        <topology evidence="1 7">Multi-pass membrane protein</topology>
    </subcellularLocation>
</comment>
<dbReference type="Gene3D" id="1.10.3720.10">
    <property type="entry name" value="MetI-like"/>
    <property type="match status" value="1"/>
</dbReference>
<evidence type="ECO:0000256" key="1">
    <source>
        <dbReference type="ARBA" id="ARBA00004651"/>
    </source>
</evidence>
<evidence type="ECO:0000256" key="4">
    <source>
        <dbReference type="ARBA" id="ARBA00022692"/>
    </source>
</evidence>
<reference evidence="9 10" key="1">
    <citation type="journal article" date="2015" name="Int. J. Syst. Evol. Microbiol.">
        <title>Sporolactobacillus shoreae sp. nov. and Sporolactobacillus spathodeae sp. nov., two spore-forming lactic acid bacteria isolated from tree barks in Thailand.</title>
        <authorList>
            <person name="Thamacharoensuk T."/>
            <person name="Kitahara M."/>
            <person name="Ohkuma M."/>
            <person name="Thongchul N."/>
            <person name="Tanasupawat S."/>
        </authorList>
    </citation>
    <scope>NUCLEOTIDE SEQUENCE [LARGE SCALE GENOMIC DNA]</scope>
    <source>
        <strain evidence="9 10">BK92</strain>
    </source>
</reference>
<dbReference type="Proteomes" id="UP000298347">
    <property type="component" value="Unassembled WGS sequence"/>
</dbReference>
<dbReference type="SUPFAM" id="SSF161098">
    <property type="entry name" value="MetI-like"/>
    <property type="match status" value="1"/>
</dbReference>
<feature type="transmembrane region" description="Helical" evidence="7">
    <location>
        <begin position="32"/>
        <end position="55"/>
    </location>
</feature>
<dbReference type="GO" id="GO:0005886">
    <property type="term" value="C:plasma membrane"/>
    <property type="evidence" value="ECO:0007669"/>
    <property type="project" value="UniProtKB-SubCell"/>
</dbReference>
<accession>A0A4Z0GQF7</accession>
<evidence type="ECO:0000313" key="10">
    <source>
        <dbReference type="Proteomes" id="UP000298347"/>
    </source>
</evidence>
<dbReference type="GO" id="GO:0055085">
    <property type="term" value="P:transmembrane transport"/>
    <property type="evidence" value="ECO:0007669"/>
    <property type="project" value="InterPro"/>
</dbReference>
<dbReference type="PROSITE" id="PS50928">
    <property type="entry name" value="ABC_TM1"/>
    <property type="match status" value="1"/>
</dbReference>
<feature type="transmembrane region" description="Helical" evidence="7">
    <location>
        <begin position="128"/>
        <end position="151"/>
    </location>
</feature>
<feature type="transmembrane region" description="Helical" evidence="7">
    <location>
        <begin position="181"/>
        <end position="206"/>
    </location>
</feature>
<dbReference type="Pfam" id="PF00528">
    <property type="entry name" value="BPD_transp_1"/>
    <property type="match status" value="1"/>
</dbReference>
<feature type="transmembrane region" description="Helical" evidence="7">
    <location>
        <begin position="98"/>
        <end position="119"/>
    </location>
</feature>
<organism evidence="9 10">
    <name type="scientific">Sporolactobacillus shoreae</name>
    <dbReference type="NCBI Taxonomy" id="1465501"/>
    <lineage>
        <taxon>Bacteria</taxon>
        <taxon>Bacillati</taxon>
        <taxon>Bacillota</taxon>
        <taxon>Bacilli</taxon>
        <taxon>Bacillales</taxon>
        <taxon>Sporolactobacillaceae</taxon>
        <taxon>Sporolactobacillus</taxon>
    </lineage>
</organism>
<keyword evidence="10" id="KW-1185">Reference proteome</keyword>
<protein>
    <submittedName>
        <fullName evidence="9">Sugar ABC transporter permease</fullName>
    </submittedName>
</protein>
<keyword evidence="3" id="KW-1003">Cell membrane</keyword>
<dbReference type="EMBL" id="SRJD01000008">
    <property type="protein sequence ID" value="TGA98327.1"/>
    <property type="molecule type" value="Genomic_DNA"/>
</dbReference>
<proteinExistence type="inferred from homology"/>
<evidence type="ECO:0000256" key="7">
    <source>
        <dbReference type="RuleBase" id="RU363032"/>
    </source>
</evidence>
<dbReference type="PANTHER" id="PTHR43005">
    <property type="entry name" value="BLR7065 PROTEIN"/>
    <property type="match status" value="1"/>
</dbReference>
<comment type="similarity">
    <text evidence="7">Belongs to the binding-protein-dependent transport system permease family.</text>
</comment>
<dbReference type="InterPro" id="IPR035906">
    <property type="entry name" value="MetI-like_sf"/>
</dbReference>
<keyword evidence="2 7" id="KW-0813">Transport</keyword>
<sequence length="318" mass="36049">MTISRLMVLNILSKQKRLFLHKGVTEMLLKKYIFPYLLILPLIIIMIGLVFYPVLVTFTDSFKSMSLLNPGDERFIWLSNYYTLLHDPTVLRTLENTFFYFLLAIVGELIGGLFIAMVLNRKFRGRGLVLAAVIIPWSLPPVVNGIIWKWIYDPSTGVLNDILMNFHIIQSNQIWLGNSTLALLCVTLVHIWKMIPLTAVILLATLQTIPKDLYEAARMDGSSPINIFRFITLPFLKPAIVISLTQSTIAAINIFDEIYVLTGTNLGTRSVLLQNYLIAFQQLNLGQGMALSLMITLITVLISIVYVLWLRIGKGEKM</sequence>
<keyword evidence="6 7" id="KW-0472">Membrane</keyword>
<dbReference type="OrthoDB" id="9809173at2"/>
<evidence type="ECO:0000256" key="3">
    <source>
        <dbReference type="ARBA" id="ARBA00022475"/>
    </source>
</evidence>
<gene>
    <name evidence="9" type="ORF">E4665_08775</name>
</gene>
<dbReference type="PANTHER" id="PTHR43005:SF1">
    <property type="entry name" value="SPERMIDINE_PUTRESCINE TRANSPORT SYSTEM PERMEASE PROTEIN"/>
    <property type="match status" value="1"/>
</dbReference>
<name>A0A4Z0GQF7_9BACL</name>
<feature type="transmembrane region" description="Helical" evidence="7">
    <location>
        <begin position="289"/>
        <end position="309"/>
    </location>
</feature>
<dbReference type="InterPro" id="IPR000515">
    <property type="entry name" value="MetI-like"/>
</dbReference>
<evidence type="ECO:0000313" key="9">
    <source>
        <dbReference type="EMBL" id="TGA98327.1"/>
    </source>
</evidence>
<keyword evidence="5 7" id="KW-1133">Transmembrane helix</keyword>
<evidence type="ECO:0000256" key="6">
    <source>
        <dbReference type="ARBA" id="ARBA00023136"/>
    </source>
</evidence>
<evidence type="ECO:0000256" key="5">
    <source>
        <dbReference type="ARBA" id="ARBA00022989"/>
    </source>
</evidence>
<feature type="transmembrane region" description="Helical" evidence="7">
    <location>
        <begin position="227"/>
        <end position="255"/>
    </location>
</feature>
<feature type="domain" description="ABC transmembrane type-1" evidence="8">
    <location>
        <begin position="94"/>
        <end position="306"/>
    </location>
</feature>
<keyword evidence="4 7" id="KW-0812">Transmembrane</keyword>
<evidence type="ECO:0000256" key="2">
    <source>
        <dbReference type="ARBA" id="ARBA00022448"/>
    </source>
</evidence>
<dbReference type="CDD" id="cd06261">
    <property type="entry name" value="TM_PBP2"/>
    <property type="match status" value="1"/>
</dbReference>